<reference evidence="3 4" key="1">
    <citation type="submission" date="2014-04" db="EMBL/GenBank/DDBJ databases">
        <authorList>
            <consortium name="DOE Joint Genome Institute"/>
            <person name="Kuo A."/>
            <person name="Kohler A."/>
            <person name="Nagy L.G."/>
            <person name="Floudas D."/>
            <person name="Copeland A."/>
            <person name="Barry K.W."/>
            <person name="Cichocki N."/>
            <person name="Veneault-Fourrey C."/>
            <person name="LaButti K."/>
            <person name="Lindquist E.A."/>
            <person name="Lipzen A."/>
            <person name="Lundell T."/>
            <person name="Morin E."/>
            <person name="Murat C."/>
            <person name="Sun H."/>
            <person name="Tunlid A."/>
            <person name="Henrissat B."/>
            <person name="Grigoriev I.V."/>
            <person name="Hibbett D.S."/>
            <person name="Martin F."/>
            <person name="Nordberg H.P."/>
            <person name="Cantor M.N."/>
            <person name="Hua S.X."/>
        </authorList>
    </citation>
    <scope>NUCLEOTIDE SEQUENCE [LARGE SCALE GENOMIC DNA]</scope>
    <source>
        <strain evidence="3 4">LaAM-08-1</strain>
    </source>
</reference>
<accession>A0A0C9XAR1</accession>
<proteinExistence type="predicted"/>
<keyword evidence="4" id="KW-1185">Reference proteome</keyword>
<name>A0A0C9XAR1_9AGAR</name>
<dbReference type="EMBL" id="KN838667">
    <property type="protein sequence ID" value="KIJ98508.1"/>
    <property type="molecule type" value="Genomic_DNA"/>
</dbReference>
<dbReference type="Pfam" id="PF00505">
    <property type="entry name" value="HMG_box"/>
    <property type="match status" value="1"/>
</dbReference>
<feature type="region of interest" description="Disordered" evidence="1">
    <location>
        <begin position="34"/>
        <end position="53"/>
    </location>
</feature>
<organism evidence="3 4">
    <name type="scientific">Laccaria amethystina LaAM-08-1</name>
    <dbReference type="NCBI Taxonomy" id="1095629"/>
    <lineage>
        <taxon>Eukaryota</taxon>
        <taxon>Fungi</taxon>
        <taxon>Dikarya</taxon>
        <taxon>Basidiomycota</taxon>
        <taxon>Agaricomycotina</taxon>
        <taxon>Agaricomycetes</taxon>
        <taxon>Agaricomycetidae</taxon>
        <taxon>Agaricales</taxon>
        <taxon>Agaricineae</taxon>
        <taxon>Hydnangiaceae</taxon>
        <taxon>Laccaria</taxon>
    </lineage>
</organism>
<dbReference type="HOGENOM" id="CLU_1825581_0_0_1"/>
<dbReference type="SUPFAM" id="SSF47095">
    <property type="entry name" value="HMG-box"/>
    <property type="match status" value="1"/>
</dbReference>
<dbReference type="Proteomes" id="UP000054477">
    <property type="component" value="Unassembled WGS sequence"/>
</dbReference>
<evidence type="ECO:0000313" key="4">
    <source>
        <dbReference type="Proteomes" id="UP000054477"/>
    </source>
</evidence>
<dbReference type="InterPro" id="IPR036910">
    <property type="entry name" value="HMG_box_dom_sf"/>
</dbReference>
<dbReference type="Gene3D" id="1.10.30.10">
    <property type="entry name" value="High mobility group box domain"/>
    <property type="match status" value="1"/>
</dbReference>
<dbReference type="AlphaFoldDB" id="A0A0C9XAR1"/>
<dbReference type="InterPro" id="IPR009071">
    <property type="entry name" value="HMG_box_dom"/>
</dbReference>
<sequence length="141" mass="16198">MLNSVDVPIDMEGLPHLVDAPPLPAEFVLFPPAEETPPPRRQPHFKKKVDNHIPHPPNAFVLFRSSFMEARHTSTDVETNYSTLSKIVALTWHGLPKEEHKVWQAKAKKPRTNTSVNFLNTPLDRFRPRTRVVHIRDKAKT</sequence>
<protein>
    <recommendedName>
        <fullName evidence="2">HMG box domain-containing protein</fullName>
    </recommendedName>
</protein>
<evidence type="ECO:0000256" key="1">
    <source>
        <dbReference type="SAM" id="MobiDB-lite"/>
    </source>
</evidence>
<evidence type="ECO:0000259" key="2">
    <source>
        <dbReference type="Pfam" id="PF00505"/>
    </source>
</evidence>
<dbReference type="STRING" id="1095629.A0A0C9XAR1"/>
<gene>
    <name evidence="3" type="ORF">K443DRAFT_123610</name>
</gene>
<reference evidence="4" key="2">
    <citation type="submission" date="2015-01" db="EMBL/GenBank/DDBJ databases">
        <title>Evolutionary Origins and Diversification of the Mycorrhizal Mutualists.</title>
        <authorList>
            <consortium name="DOE Joint Genome Institute"/>
            <consortium name="Mycorrhizal Genomics Consortium"/>
            <person name="Kohler A."/>
            <person name="Kuo A."/>
            <person name="Nagy L.G."/>
            <person name="Floudas D."/>
            <person name="Copeland A."/>
            <person name="Barry K.W."/>
            <person name="Cichocki N."/>
            <person name="Veneault-Fourrey C."/>
            <person name="LaButti K."/>
            <person name="Lindquist E.A."/>
            <person name="Lipzen A."/>
            <person name="Lundell T."/>
            <person name="Morin E."/>
            <person name="Murat C."/>
            <person name="Riley R."/>
            <person name="Ohm R."/>
            <person name="Sun H."/>
            <person name="Tunlid A."/>
            <person name="Henrissat B."/>
            <person name="Grigoriev I.V."/>
            <person name="Hibbett D.S."/>
            <person name="Martin F."/>
        </authorList>
    </citation>
    <scope>NUCLEOTIDE SEQUENCE [LARGE SCALE GENOMIC DNA]</scope>
    <source>
        <strain evidence="4">LaAM-08-1</strain>
    </source>
</reference>
<dbReference type="OrthoDB" id="6247875at2759"/>
<evidence type="ECO:0000313" key="3">
    <source>
        <dbReference type="EMBL" id="KIJ98508.1"/>
    </source>
</evidence>
<feature type="domain" description="HMG box" evidence="2">
    <location>
        <begin position="54"/>
        <end position="111"/>
    </location>
</feature>